<dbReference type="OrthoDB" id="9815676at2"/>
<dbReference type="InterPro" id="IPR000847">
    <property type="entry name" value="LysR_HTH_N"/>
</dbReference>
<dbReference type="GO" id="GO:0043565">
    <property type="term" value="F:sequence-specific DNA binding"/>
    <property type="evidence" value="ECO:0007669"/>
    <property type="project" value="TreeGrafter"/>
</dbReference>
<dbReference type="Pfam" id="PF03466">
    <property type="entry name" value="LysR_substrate"/>
    <property type="match status" value="1"/>
</dbReference>
<organism evidence="7 8">
    <name type="scientific">Marinomonas fungiae</name>
    <dbReference type="NCBI Taxonomy" id="1137284"/>
    <lineage>
        <taxon>Bacteria</taxon>
        <taxon>Pseudomonadati</taxon>
        <taxon>Pseudomonadota</taxon>
        <taxon>Gammaproteobacteria</taxon>
        <taxon>Oceanospirillales</taxon>
        <taxon>Oceanospirillaceae</taxon>
        <taxon>Marinomonas</taxon>
    </lineage>
</organism>
<evidence type="ECO:0000313" key="7">
    <source>
        <dbReference type="EMBL" id="CUB04293.1"/>
    </source>
</evidence>
<comment type="similarity">
    <text evidence="1">Belongs to the LysR transcriptional regulatory family.</text>
</comment>
<evidence type="ECO:0000256" key="3">
    <source>
        <dbReference type="ARBA" id="ARBA00023125"/>
    </source>
</evidence>
<dbReference type="PROSITE" id="PS50931">
    <property type="entry name" value="HTH_LYSR"/>
    <property type="match status" value="1"/>
</dbReference>
<evidence type="ECO:0000256" key="2">
    <source>
        <dbReference type="ARBA" id="ARBA00023015"/>
    </source>
</evidence>
<dbReference type="Gene3D" id="1.10.10.10">
    <property type="entry name" value="Winged helix-like DNA-binding domain superfamily/Winged helix DNA-binding domain"/>
    <property type="match status" value="1"/>
</dbReference>
<dbReference type="InterPro" id="IPR005119">
    <property type="entry name" value="LysR_subst-bd"/>
</dbReference>
<accession>A0A0K6IMH1</accession>
<keyword evidence="5" id="KW-0175">Coiled coil</keyword>
<dbReference type="RefSeq" id="WP_055463233.1">
    <property type="nucleotide sequence ID" value="NZ_CYHG01000006.1"/>
</dbReference>
<proteinExistence type="inferred from homology"/>
<evidence type="ECO:0000313" key="8">
    <source>
        <dbReference type="Proteomes" id="UP000182769"/>
    </source>
</evidence>
<dbReference type="PANTHER" id="PTHR30537:SF5">
    <property type="entry name" value="HTH-TYPE TRANSCRIPTIONAL ACTIVATOR TTDR-RELATED"/>
    <property type="match status" value="1"/>
</dbReference>
<dbReference type="GO" id="GO:0003700">
    <property type="term" value="F:DNA-binding transcription factor activity"/>
    <property type="evidence" value="ECO:0007669"/>
    <property type="project" value="InterPro"/>
</dbReference>
<name>A0A0K6IMH1_9GAMM</name>
<dbReference type="InterPro" id="IPR036388">
    <property type="entry name" value="WH-like_DNA-bd_sf"/>
</dbReference>
<dbReference type="AlphaFoldDB" id="A0A0K6IMH1"/>
<keyword evidence="8" id="KW-1185">Reference proteome</keyword>
<reference evidence="8" key="1">
    <citation type="submission" date="2015-08" db="EMBL/GenBank/DDBJ databases">
        <authorList>
            <person name="Varghese N."/>
        </authorList>
    </citation>
    <scope>NUCLEOTIDE SEQUENCE [LARGE SCALE GENOMIC DNA]</scope>
    <source>
        <strain evidence="8">JCM 18476</strain>
    </source>
</reference>
<dbReference type="PANTHER" id="PTHR30537">
    <property type="entry name" value="HTH-TYPE TRANSCRIPTIONAL REGULATOR"/>
    <property type="match status" value="1"/>
</dbReference>
<feature type="domain" description="HTH lysR-type" evidence="6">
    <location>
        <begin position="15"/>
        <end position="65"/>
    </location>
</feature>
<evidence type="ECO:0000256" key="5">
    <source>
        <dbReference type="SAM" id="Coils"/>
    </source>
</evidence>
<dbReference type="FunFam" id="1.10.10.10:FF:000001">
    <property type="entry name" value="LysR family transcriptional regulator"/>
    <property type="match status" value="1"/>
</dbReference>
<keyword evidence="3" id="KW-0238">DNA-binding</keyword>
<dbReference type="GO" id="GO:0006351">
    <property type="term" value="P:DNA-templated transcription"/>
    <property type="evidence" value="ECO:0007669"/>
    <property type="project" value="TreeGrafter"/>
</dbReference>
<dbReference type="CDD" id="cd08422">
    <property type="entry name" value="PBP2_CrgA_like"/>
    <property type="match status" value="1"/>
</dbReference>
<dbReference type="Pfam" id="PF00126">
    <property type="entry name" value="HTH_1"/>
    <property type="match status" value="1"/>
</dbReference>
<dbReference type="SUPFAM" id="SSF53850">
    <property type="entry name" value="Periplasmic binding protein-like II"/>
    <property type="match status" value="1"/>
</dbReference>
<dbReference type="EMBL" id="CYHG01000006">
    <property type="protein sequence ID" value="CUB04293.1"/>
    <property type="molecule type" value="Genomic_DNA"/>
</dbReference>
<dbReference type="InterPro" id="IPR058163">
    <property type="entry name" value="LysR-type_TF_proteobact-type"/>
</dbReference>
<evidence type="ECO:0000259" key="6">
    <source>
        <dbReference type="PROSITE" id="PS50931"/>
    </source>
</evidence>
<dbReference type="Proteomes" id="UP000182769">
    <property type="component" value="Unassembled WGS sequence"/>
</dbReference>
<keyword evidence="4" id="KW-0804">Transcription</keyword>
<dbReference type="SUPFAM" id="SSF46785">
    <property type="entry name" value="Winged helix' DNA-binding domain"/>
    <property type="match status" value="1"/>
</dbReference>
<keyword evidence="2" id="KW-0805">Transcription regulation</keyword>
<sequence>MNTNELLKLLPELGTFVTVVDAGSLSEAGRRLQLPPSSISRAISKLEEQLSSKLLERTTRSLALTPIGRDVYEQALSMMDAAKAAIARIESQKNELNGLLRIAAPKALSKHIIAPLIFKFMALHPALKVQLTASDNMIDPATGEVDLLLQVTESPCEHLVARPVGFVKQVLCTTHGYLEQHPTPQHPQDLKEHACIALGEKNDDHCWYFANNETVEQVMTKGAFASNHSEIRLAAVHKELGISIFPEFVVKEAIAKGELVALLQDWAFQGSYHGTIYAEYSQSRFVPATIRTFITFLASELAEQD</sequence>
<dbReference type="STRING" id="1137284.GCA_001418205_02157"/>
<protein>
    <submittedName>
        <fullName evidence="7">Transcriptional regulator</fullName>
    </submittedName>
</protein>
<evidence type="ECO:0000256" key="4">
    <source>
        <dbReference type="ARBA" id="ARBA00023163"/>
    </source>
</evidence>
<gene>
    <name evidence="7" type="ORF">Ga0061065_106112</name>
</gene>
<dbReference type="InterPro" id="IPR036390">
    <property type="entry name" value="WH_DNA-bd_sf"/>
</dbReference>
<evidence type="ECO:0000256" key="1">
    <source>
        <dbReference type="ARBA" id="ARBA00009437"/>
    </source>
</evidence>
<dbReference type="Gene3D" id="3.40.190.290">
    <property type="match status" value="1"/>
</dbReference>
<feature type="coiled-coil region" evidence="5">
    <location>
        <begin position="72"/>
        <end position="99"/>
    </location>
</feature>